<feature type="compositionally biased region" description="Gly residues" evidence="2">
    <location>
        <begin position="179"/>
        <end position="195"/>
    </location>
</feature>
<gene>
    <name evidence="4" type="primary">alaS_3</name>
    <name evidence="4" type="ORF">HAPAU_18570</name>
</gene>
<dbReference type="EMBL" id="LTAZ01000004">
    <property type="protein sequence ID" value="KYH26751.1"/>
    <property type="molecule type" value="Genomic_DNA"/>
</dbReference>
<dbReference type="GO" id="GO:0016874">
    <property type="term" value="F:ligase activity"/>
    <property type="evidence" value="ECO:0007669"/>
    <property type="project" value="UniProtKB-KW"/>
</dbReference>
<dbReference type="PATRIC" id="fig|1008153.3.peg.1886"/>
<evidence type="ECO:0000313" key="5">
    <source>
        <dbReference type="Proteomes" id="UP000075321"/>
    </source>
</evidence>
<comment type="caution">
    <text evidence="4">The sequence shown here is derived from an EMBL/GenBank/DDBJ whole genome shotgun (WGS) entry which is preliminary data.</text>
</comment>
<reference evidence="4 5" key="1">
    <citation type="submission" date="2016-02" db="EMBL/GenBank/DDBJ databases">
        <title>Genome sequence of Halalkalicoccus paucihalophilus DSM 24557.</title>
        <authorList>
            <person name="Poehlein A."/>
            <person name="Daniel R."/>
        </authorList>
    </citation>
    <scope>NUCLEOTIDE SEQUENCE [LARGE SCALE GENOMIC DNA]</scope>
    <source>
        <strain evidence="4 5">DSM 24557</strain>
    </source>
</reference>
<evidence type="ECO:0000256" key="2">
    <source>
        <dbReference type="SAM" id="MobiDB-lite"/>
    </source>
</evidence>
<dbReference type="Proteomes" id="UP000075321">
    <property type="component" value="Unassembled WGS sequence"/>
</dbReference>
<keyword evidence="3" id="KW-0472">Membrane</keyword>
<feature type="region of interest" description="Disordered" evidence="2">
    <location>
        <begin position="179"/>
        <end position="215"/>
    </location>
</feature>
<evidence type="ECO:0000256" key="1">
    <source>
        <dbReference type="SAM" id="Coils"/>
    </source>
</evidence>
<feature type="compositionally biased region" description="Low complexity" evidence="2">
    <location>
        <begin position="196"/>
        <end position="207"/>
    </location>
</feature>
<evidence type="ECO:0000256" key="3">
    <source>
        <dbReference type="SAM" id="Phobius"/>
    </source>
</evidence>
<protein>
    <submittedName>
        <fullName evidence="4">Alanine--tRNA ligase</fullName>
    </submittedName>
</protein>
<name>A0A151AGI5_9EURY</name>
<keyword evidence="1" id="KW-0175">Coiled coil</keyword>
<keyword evidence="3" id="KW-1133">Transmembrane helix</keyword>
<accession>A0A151AGI5</accession>
<keyword evidence="3" id="KW-0812">Transmembrane</keyword>
<feature type="transmembrane region" description="Helical" evidence="3">
    <location>
        <begin position="6"/>
        <end position="24"/>
    </location>
</feature>
<proteinExistence type="predicted"/>
<dbReference type="RefSeq" id="WP_066381716.1">
    <property type="nucleotide sequence ID" value="NZ_LTAZ01000004.1"/>
</dbReference>
<sequence>MRTNTLLAVVTGAFVTAASNLYWWHRTRTIREGLAVSSARDEAIDERQTEARRTLETAAQQAGVAPDELPVAIESLRERIAAAEKERDTAKSEVGSLTSRWAERWWQARTAEMDGPRALAITIEGDADEARALAKYAPEYNEGVTIVTTEPDHTFVVTVGDAMADLDATDLAAELTAVAGGGAGGSSRRATGGGASEELAAAASGLADRLSGEID</sequence>
<feature type="coiled-coil region" evidence="1">
    <location>
        <begin position="73"/>
        <end position="100"/>
    </location>
</feature>
<evidence type="ECO:0000313" key="4">
    <source>
        <dbReference type="EMBL" id="KYH26751.1"/>
    </source>
</evidence>
<keyword evidence="5" id="KW-1185">Reference proteome</keyword>
<organism evidence="4 5">
    <name type="scientific">Halalkalicoccus paucihalophilus</name>
    <dbReference type="NCBI Taxonomy" id="1008153"/>
    <lineage>
        <taxon>Archaea</taxon>
        <taxon>Methanobacteriati</taxon>
        <taxon>Methanobacteriota</taxon>
        <taxon>Stenosarchaea group</taxon>
        <taxon>Halobacteria</taxon>
        <taxon>Halobacteriales</taxon>
        <taxon>Halococcaceae</taxon>
        <taxon>Halalkalicoccus</taxon>
    </lineage>
</organism>
<dbReference type="Gene3D" id="3.10.310.40">
    <property type="match status" value="1"/>
</dbReference>
<dbReference type="AlphaFoldDB" id="A0A151AGI5"/>
<keyword evidence="4" id="KW-0436">Ligase</keyword>